<organism evidence="1 2">
    <name type="scientific">Parachitinimonas caeni</name>
    <dbReference type="NCBI Taxonomy" id="3031301"/>
    <lineage>
        <taxon>Bacteria</taxon>
        <taxon>Pseudomonadati</taxon>
        <taxon>Pseudomonadota</taxon>
        <taxon>Betaproteobacteria</taxon>
        <taxon>Neisseriales</taxon>
        <taxon>Chitinibacteraceae</taxon>
        <taxon>Parachitinimonas</taxon>
    </lineage>
</organism>
<reference evidence="1" key="1">
    <citation type="submission" date="2023-03" db="EMBL/GenBank/DDBJ databases">
        <title>Chitinimonas shenzhenensis gen. nov., sp. nov., a novel member of family Burkholderiaceae isolated from activated sludge collected in Shen Zhen, China.</title>
        <authorList>
            <person name="Wang X."/>
        </authorList>
    </citation>
    <scope>NUCLEOTIDE SEQUENCE</scope>
    <source>
        <strain evidence="1">DQS-5</strain>
    </source>
</reference>
<evidence type="ECO:0000313" key="1">
    <source>
        <dbReference type="EMBL" id="MDK2126769.1"/>
    </source>
</evidence>
<protein>
    <submittedName>
        <fullName evidence="1">Uncharacterized protein</fullName>
    </submittedName>
</protein>
<comment type="caution">
    <text evidence="1">The sequence shown here is derived from an EMBL/GenBank/DDBJ whole genome shotgun (WGS) entry which is preliminary data.</text>
</comment>
<dbReference type="Proteomes" id="UP001172778">
    <property type="component" value="Unassembled WGS sequence"/>
</dbReference>
<dbReference type="RefSeq" id="WP_284103090.1">
    <property type="nucleotide sequence ID" value="NZ_JARRAF010000050.1"/>
</dbReference>
<accession>A0ABT7E379</accession>
<name>A0ABT7E379_9NEIS</name>
<dbReference type="EMBL" id="JARRAF010000050">
    <property type="protein sequence ID" value="MDK2126769.1"/>
    <property type="molecule type" value="Genomic_DNA"/>
</dbReference>
<keyword evidence="2" id="KW-1185">Reference proteome</keyword>
<proteinExistence type="predicted"/>
<evidence type="ECO:0000313" key="2">
    <source>
        <dbReference type="Proteomes" id="UP001172778"/>
    </source>
</evidence>
<gene>
    <name evidence="1" type="ORF">PZA18_22235</name>
</gene>
<sequence>MNYHQKREVIIQATALNIPMTFHALYHPGETDDDYAIEPGWQIWAEDLDDLLKAAKLSPLDLDLLGLVGNRNPEWFNRIFDEEWSSEDDSDIHKVFMACAGLYQDSSLKIVNYHKVGAPGFYHLPEFGWVRLNSVRQHLDKLHLSYHTCTTASFSYHGREREGRILQSGGFDWTLDKDGCVALESDNLSKFLQVIGCFKWIRPEDRSIASDLYRSLNDTRSPAICITSHI</sequence>